<keyword evidence="2" id="KW-0472">Membrane</keyword>
<proteinExistence type="predicted"/>
<comment type="caution">
    <text evidence="3">The sequence shown here is derived from an EMBL/GenBank/DDBJ whole genome shotgun (WGS) entry which is preliminary data.</text>
</comment>
<keyword evidence="4" id="KW-1185">Reference proteome</keyword>
<evidence type="ECO:0000256" key="2">
    <source>
        <dbReference type="SAM" id="Phobius"/>
    </source>
</evidence>
<feature type="compositionally biased region" description="Polar residues" evidence="1">
    <location>
        <begin position="1"/>
        <end position="22"/>
    </location>
</feature>
<evidence type="ECO:0000313" key="3">
    <source>
        <dbReference type="EMBL" id="KAG0484324.1"/>
    </source>
</evidence>
<reference evidence="3 4" key="1">
    <citation type="journal article" date="2020" name="Nat. Food">
        <title>A phased Vanilla planifolia genome enables genetic improvement of flavour and production.</title>
        <authorList>
            <person name="Hasing T."/>
            <person name="Tang H."/>
            <person name="Brym M."/>
            <person name="Khazi F."/>
            <person name="Huang T."/>
            <person name="Chambers A.H."/>
        </authorList>
    </citation>
    <scope>NUCLEOTIDE SEQUENCE [LARGE SCALE GENOMIC DNA]</scope>
    <source>
        <tissue evidence="3">Leaf</tissue>
    </source>
</reference>
<evidence type="ECO:0000256" key="1">
    <source>
        <dbReference type="SAM" id="MobiDB-lite"/>
    </source>
</evidence>
<feature type="region of interest" description="Disordered" evidence="1">
    <location>
        <begin position="1"/>
        <end position="23"/>
    </location>
</feature>
<sequence length="70" mass="7878">MNSPDHTSQPRNRLLDQTTLRPNPTDPACKMAAVVEVPVFYLMAAMKVLLGFLKFFINLVDDFDGPLLEN</sequence>
<protein>
    <submittedName>
        <fullName evidence="3">Uncharacterized protein</fullName>
    </submittedName>
</protein>
<dbReference type="Proteomes" id="UP000636800">
    <property type="component" value="Unassembled WGS sequence"/>
</dbReference>
<evidence type="ECO:0000313" key="4">
    <source>
        <dbReference type="Proteomes" id="UP000636800"/>
    </source>
</evidence>
<dbReference type="AlphaFoldDB" id="A0A835R4N0"/>
<dbReference type="OrthoDB" id="775418at2759"/>
<organism evidence="3 4">
    <name type="scientific">Vanilla planifolia</name>
    <name type="common">Vanilla</name>
    <dbReference type="NCBI Taxonomy" id="51239"/>
    <lineage>
        <taxon>Eukaryota</taxon>
        <taxon>Viridiplantae</taxon>
        <taxon>Streptophyta</taxon>
        <taxon>Embryophyta</taxon>
        <taxon>Tracheophyta</taxon>
        <taxon>Spermatophyta</taxon>
        <taxon>Magnoliopsida</taxon>
        <taxon>Liliopsida</taxon>
        <taxon>Asparagales</taxon>
        <taxon>Orchidaceae</taxon>
        <taxon>Vanilloideae</taxon>
        <taxon>Vanilleae</taxon>
        <taxon>Vanilla</taxon>
    </lineage>
</organism>
<feature type="transmembrane region" description="Helical" evidence="2">
    <location>
        <begin position="39"/>
        <end position="60"/>
    </location>
</feature>
<keyword evidence="2" id="KW-1133">Transmembrane helix</keyword>
<dbReference type="EMBL" id="JADCNL010000004">
    <property type="protein sequence ID" value="KAG0484324.1"/>
    <property type="molecule type" value="Genomic_DNA"/>
</dbReference>
<keyword evidence="2" id="KW-0812">Transmembrane</keyword>
<gene>
    <name evidence="3" type="ORF">HPP92_008403</name>
</gene>
<name>A0A835R4N0_VANPL</name>
<accession>A0A835R4N0</accession>